<dbReference type="EC" id="3.1.4.52" evidence="2"/>
<dbReference type="SMART" id="SM00052">
    <property type="entry name" value="EAL"/>
    <property type="match status" value="1"/>
</dbReference>
<name>A0AAW8D4A8_9BURK</name>
<proteinExistence type="predicted"/>
<dbReference type="Pfam" id="PF12792">
    <property type="entry name" value="CSS-motif"/>
    <property type="match status" value="1"/>
</dbReference>
<evidence type="ECO:0000256" key="4">
    <source>
        <dbReference type="ARBA" id="ARBA00022636"/>
    </source>
</evidence>
<feature type="transmembrane region" description="Helical" evidence="10">
    <location>
        <begin position="35"/>
        <end position="54"/>
    </location>
</feature>
<keyword evidence="5 10" id="KW-0812">Transmembrane</keyword>
<evidence type="ECO:0000259" key="11">
    <source>
        <dbReference type="PROSITE" id="PS50883"/>
    </source>
</evidence>
<comment type="caution">
    <text evidence="12">The sequence shown here is derived from an EMBL/GenBank/DDBJ whole genome shotgun (WGS) entry which is preliminary data.</text>
</comment>
<accession>A0AAW8D4A8</accession>
<feature type="domain" description="EAL" evidence="11">
    <location>
        <begin position="286"/>
        <end position="538"/>
    </location>
</feature>
<dbReference type="InterPro" id="IPR001633">
    <property type="entry name" value="EAL_dom"/>
</dbReference>
<keyword evidence="3" id="KW-1003">Cell membrane</keyword>
<dbReference type="InterPro" id="IPR050706">
    <property type="entry name" value="Cyclic-di-GMP_PDE-like"/>
</dbReference>
<dbReference type="GO" id="GO:0005886">
    <property type="term" value="C:plasma membrane"/>
    <property type="evidence" value="ECO:0007669"/>
    <property type="project" value="UniProtKB-SubCell"/>
</dbReference>
<evidence type="ECO:0000256" key="10">
    <source>
        <dbReference type="SAM" id="Phobius"/>
    </source>
</evidence>
<gene>
    <name evidence="12" type="ORF">J2W31_003983</name>
</gene>
<dbReference type="InterPro" id="IPR024744">
    <property type="entry name" value="CSS-motif_dom"/>
</dbReference>
<evidence type="ECO:0000256" key="1">
    <source>
        <dbReference type="ARBA" id="ARBA00004651"/>
    </source>
</evidence>
<comment type="subcellular location">
    <subcellularLocation>
        <location evidence="1">Cell membrane</location>
        <topology evidence="1">Multi-pass membrane protein</topology>
    </subcellularLocation>
</comment>
<feature type="transmembrane region" description="Helical" evidence="10">
    <location>
        <begin position="250"/>
        <end position="280"/>
    </location>
</feature>
<evidence type="ECO:0000256" key="5">
    <source>
        <dbReference type="ARBA" id="ARBA00022692"/>
    </source>
</evidence>
<dbReference type="PANTHER" id="PTHR33121:SF81">
    <property type="entry name" value="CYCLIC DI-GMP PHOSPHODIESTERASE PDEB-RELATED"/>
    <property type="match status" value="1"/>
</dbReference>
<dbReference type="RefSeq" id="WP_307612711.1">
    <property type="nucleotide sequence ID" value="NZ_JAUSRD010000010.1"/>
</dbReference>
<evidence type="ECO:0000313" key="12">
    <source>
        <dbReference type="EMBL" id="MDP9894858.1"/>
    </source>
</evidence>
<comment type="catalytic activity">
    <reaction evidence="9">
        <text>3',3'-c-di-GMP + H2O = 5'-phosphoguanylyl(3'-&gt;5')guanosine + H(+)</text>
        <dbReference type="Rhea" id="RHEA:24902"/>
        <dbReference type="ChEBI" id="CHEBI:15377"/>
        <dbReference type="ChEBI" id="CHEBI:15378"/>
        <dbReference type="ChEBI" id="CHEBI:58754"/>
        <dbReference type="ChEBI" id="CHEBI:58805"/>
        <dbReference type="EC" id="3.1.4.52"/>
    </reaction>
</comment>
<evidence type="ECO:0000256" key="8">
    <source>
        <dbReference type="ARBA" id="ARBA00023136"/>
    </source>
</evidence>
<dbReference type="Proteomes" id="UP001242045">
    <property type="component" value="Unassembled WGS sequence"/>
</dbReference>
<keyword evidence="4" id="KW-0973">c-di-GMP</keyword>
<evidence type="ECO:0000256" key="7">
    <source>
        <dbReference type="ARBA" id="ARBA00022989"/>
    </source>
</evidence>
<dbReference type="SUPFAM" id="SSF141868">
    <property type="entry name" value="EAL domain-like"/>
    <property type="match status" value="1"/>
</dbReference>
<evidence type="ECO:0000256" key="9">
    <source>
        <dbReference type="ARBA" id="ARBA00034290"/>
    </source>
</evidence>
<evidence type="ECO:0000256" key="3">
    <source>
        <dbReference type="ARBA" id="ARBA00022475"/>
    </source>
</evidence>
<sequence length="553" mass="60223">MLPKNFLQDGSAASRRDSDPEAKALGQLIAKRKMIVLWSTLSVMITLAGGAAVINVAEQEKIRSAAAAVIAKPLERVTEINLAFQELQALEVQPCTMQHLEALRSIAFRSAIIRDVIYRDQGVLCSANLGTAASALPSQNPDFATEGGRQIWRNVDLSLAPGVKSTLVKEGRYGLLIAPEDPGAVSSGHYALSVVLLNRNHRTMLVIRGADPGIDRSPLVSGSTYWLRGDLISVACLTGQTTCYILKTNWGAVLLANAILLLVAGILACACTVAGIALCLARKFRSRTIDAMFREAVRHEELFMHYQPVVDNRTGAVVSAEALMRWTLRSGKVISPAIFIPIAEENDLIGNLTCLALQRVSEDLGSFLLRHADFKVSVNVVPADMVDSRFHLALRRNFEERGIAPAQLSFELTERTSAKLESAMAVLLDLGRRGHEIYIDDFGTGYANLSYLSDLKVDKIKLDKKFTDTVGTGTLRERIVPSVIDLARELGVQIIVEGVENAEQVNYFRSHGVHLMQGWFYAPALPAAELIGALEGTAATPEREPSTRQLSLA</sequence>
<organism evidence="12 13">
    <name type="scientific">Variovorax boronicumulans</name>
    <dbReference type="NCBI Taxonomy" id="436515"/>
    <lineage>
        <taxon>Bacteria</taxon>
        <taxon>Pseudomonadati</taxon>
        <taxon>Pseudomonadota</taxon>
        <taxon>Betaproteobacteria</taxon>
        <taxon>Burkholderiales</taxon>
        <taxon>Comamonadaceae</taxon>
        <taxon>Variovorax</taxon>
    </lineage>
</organism>
<dbReference type="CDD" id="cd01948">
    <property type="entry name" value="EAL"/>
    <property type="match status" value="1"/>
</dbReference>
<dbReference type="GO" id="GO:0071111">
    <property type="term" value="F:cyclic-guanylate-specific phosphodiesterase activity"/>
    <property type="evidence" value="ECO:0007669"/>
    <property type="project" value="UniProtKB-EC"/>
</dbReference>
<evidence type="ECO:0000313" key="13">
    <source>
        <dbReference type="Proteomes" id="UP001242045"/>
    </source>
</evidence>
<evidence type="ECO:0000256" key="6">
    <source>
        <dbReference type="ARBA" id="ARBA00022801"/>
    </source>
</evidence>
<dbReference type="Pfam" id="PF00563">
    <property type="entry name" value="EAL"/>
    <property type="match status" value="1"/>
</dbReference>
<keyword evidence="8 10" id="KW-0472">Membrane</keyword>
<reference evidence="12" key="1">
    <citation type="submission" date="2023-07" db="EMBL/GenBank/DDBJ databases">
        <title>Sorghum-associated microbial communities from plants grown in Nebraska, USA.</title>
        <authorList>
            <person name="Schachtman D."/>
        </authorList>
    </citation>
    <scope>NUCLEOTIDE SEQUENCE</scope>
    <source>
        <strain evidence="12">DS3754</strain>
    </source>
</reference>
<dbReference type="AlphaFoldDB" id="A0AAW8D4A8"/>
<dbReference type="InterPro" id="IPR035919">
    <property type="entry name" value="EAL_sf"/>
</dbReference>
<keyword evidence="7 10" id="KW-1133">Transmembrane helix</keyword>
<dbReference type="Gene3D" id="3.20.20.450">
    <property type="entry name" value="EAL domain"/>
    <property type="match status" value="1"/>
</dbReference>
<keyword evidence="6" id="KW-0378">Hydrolase</keyword>
<dbReference type="PANTHER" id="PTHR33121">
    <property type="entry name" value="CYCLIC DI-GMP PHOSPHODIESTERASE PDEF"/>
    <property type="match status" value="1"/>
</dbReference>
<dbReference type="PROSITE" id="PS50883">
    <property type="entry name" value="EAL"/>
    <property type="match status" value="1"/>
</dbReference>
<dbReference type="EMBL" id="JAUSRD010000010">
    <property type="protein sequence ID" value="MDP9894858.1"/>
    <property type="molecule type" value="Genomic_DNA"/>
</dbReference>
<evidence type="ECO:0000256" key="2">
    <source>
        <dbReference type="ARBA" id="ARBA00012282"/>
    </source>
</evidence>
<protein>
    <recommendedName>
        <fullName evidence="2">cyclic-guanylate-specific phosphodiesterase</fullName>
        <ecNumber evidence="2">3.1.4.52</ecNumber>
    </recommendedName>
</protein>